<dbReference type="InterPro" id="IPR024548">
    <property type="entry name" value="Cu2_monoox_C"/>
</dbReference>
<dbReference type="Gene3D" id="1.25.40.180">
    <property type="match status" value="1"/>
</dbReference>
<evidence type="ECO:0000256" key="9">
    <source>
        <dbReference type="ARBA" id="ARBA00023136"/>
    </source>
</evidence>
<feature type="compositionally biased region" description="Low complexity" evidence="12">
    <location>
        <begin position="663"/>
        <end position="674"/>
    </location>
</feature>
<evidence type="ECO:0000256" key="11">
    <source>
        <dbReference type="ARBA" id="ARBA00023180"/>
    </source>
</evidence>
<dbReference type="SMART" id="SM00664">
    <property type="entry name" value="DoH"/>
    <property type="match status" value="1"/>
</dbReference>
<accession>A0A9D4NTW0</accession>
<feature type="chain" id="PRO_5039459292" description="DOMON domain-containing protein" evidence="13">
    <location>
        <begin position="21"/>
        <end position="1125"/>
    </location>
</feature>
<organism evidence="15">
    <name type="scientific">Dermatophagoides farinae</name>
    <name type="common">American house dust mite</name>
    <dbReference type="NCBI Taxonomy" id="6954"/>
    <lineage>
        <taxon>Eukaryota</taxon>
        <taxon>Metazoa</taxon>
        <taxon>Ecdysozoa</taxon>
        <taxon>Arthropoda</taxon>
        <taxon>Chelicerata</taxon>
        <taxon>Arachnida</taxon>
        <taxon>Acari</taxon>
        <taxon>Acariformes</taxon>
        <taxon>Sarcoptiformes</taxon>
        <taxon>Astigmata</taxon>
        <taxon>Psoroptidia</taxon>
        <taxon>Analgoidea</taxon>
        <taxon>Pyroglyphidae</taxon>
        <taxon>Dermatophagoidinae</taxon>
        <taxon>Dermatophagoides</taxon>
    </lineage>
</organism>
<feature type="region of interest" description="Disordered" evidence="12">
    <location>
        <begin position="906"/>
        <end position="988"/>
    </location>
</feature>
<dbReference type="SUPFAM" id="SSF48371">
    <property type="entry name" value="ARM repeat"/>
    <property type="match status" value="2"/>
</dbReference>
<dbReference type="SUPFAM" id="SSF49344">
    <property type="entry name" value="CBD9-like"/>
    <property type="match status" value="1"/>
</dbReference>
<dbReference type="CDD" id="cd09631">
    <property type="entry name" value="DOMON_DOH"/>
    <property type="match status" value="1"/>
</dbReference>
<proteinExistence type="inferred from homology"/>
<comment type="cofactor">
    <cofactor evidence="1">
        <name>Cu(2+)</name>
        <dbReference type="ChEBI" id="CHEBI:29036"/>
    </cofactor>
</comment>
<dbReference type="InterPro" id="IPR036939">
    <property type="entry name" value="Cu2_ascorb_mOase_N_sf"/>
</dbReference>
<evidence type="ECO:0000256" key="2">
    <source>
        <dbReference type="ARBA" id="ARBA00004370"/>
    </source>
</evidence>
<feature type="compositionally biased region" description="Low complexity" evidence="12">
    <location>
        <begin position="949"/>
        <end position="988"/>
    </location>
</feature>
<evidence type="ECO:0000256" key="8">
    <source>
        <dbReference type="ARBA" id="ARBA00023033"/>
    </source>
</evidence>
<comment type="subcellular location">
    <subcellularLocation>
        <location evidence="2">Membrane</location>
    </subcellularLocation>
</comment>
<evidence type="ECO:0000259" key="14">
    <source>
        <dbReference type="PROSITE" id="PS50836"/>
    </source>
</evidence>
<dbReference type="InterPro" id="IPR000945">
    <property type="entry name" value="DBH-like"/>
</dbReference>
<sequence length="1125" mass="129595">MDKLFIRFLIIWLSLYDNIGHHHCHLYDWMHRIVLDSNNKYHLKWLFNMKQELIVFNVCVETHGWFGLGISHSGHMIGSDIVIGWIDQRGHVHLQDRFAEDADEMPVIDDKQDWQLESGYENDTHTCITFSRPFLTCDYDGDLPITNDVTKLIWAYNDDDPVGYSAILSKHSHHQRGHRSVHLLNYKFDNNDNNNLNNIKHSSMIKSWDITSKNVTIPHDSDTTYWCKIVSPSFRSKAHVIRIEPIISPSKNAPFVHHMVLYRCLHPNPLMMYDYLDQPGINCLDFANMPFDFFHCQSIYMVWTTGGEAFNLPDNVGIPIFEDHETTYFMFEIHYDNPELKQNIQDSSGLRLFYTEKLREFDADTATMGSVVDYRLIIPDGFENFTISGHCSPECFRQKIPTTGLNVLAALPHGHKHLQRIIVRHFRHHEELPPLAEENNYDFNFQDFRRFNKQRIILPGDQITVECTYNTESLKRPILGGLSTQEEMCMVFLVYYPRMKGVRTCLSGLTPETVMKLTNIDQVQKLDENDMNPVIIHPLEYANQTLSTYVLTKQHWQIPKNTVADIENLTNLIRYAPQKAQCFWRKIEGIDGIEGMDEINELITYPKSYRRYEKPIAKCRPVINSHYTIPPRFMSSSSSSLLTPKYQKPSQPIYRPPSARIESSMSGPNLSSSSFMSTGGTQVGLYNSVGGNHPSDIFLIKQPSTSFGNVISNVFPIRGVLKRSKSFGNNNNNNISNNISNNNRSKNTNSDTINKSKYHYLNDSMAGAFFITLESISKENITIIKQALNQQTCRTITMTQLLQIIRILCNKVLDKSNNASIVAKVCLEIHHNQQLNMIHLSDHKYLFLESLANCLREWFNERDKLRFTTGGARRWTNYITFLMEIYINLKESIVKDLEMNRFYLSDSNDDDDDDYDDDDDDDVDVDQSSDDEDVENVANIDNDDDLDDFSNGQNQNNDQQSSATNDSSQADSSSCKSGSSERFCTTTTSNVKKTSSTNSIEMKIINSLLAKQQKQFANLLFDSFQVILINPNSTPAEIECMQIVFRRCGKYLDEDNPSRIKALIFLIRDILLNCSAINQFVNAHNNNSLNSSISKNLLEIIELYSSGWQFDQSQQIYYFPYTKID</sequence>
<feature type="region of interest" description="Disordered" evidence="12">
    <location>
        <begin position="636"/>
        <end position="674"/>
    </location>
</feature>
<gene>
    <name evidence="15" type="ORF">HUG17_2969</name>
</gene>
<dbReference type="Pfam" id="PF03351">
    <property type="entry name" value="DOMON"/>
    <property type="match status" value="1"/>
</dbReference>
<feature type="region of interest" description="Disordered" evidence="12">
    <location>
        <begin position="730"/>
        <end position="749"/>
    </location>
</feature>
<dbReference type="AlphaFoldDB" id="A0A9D4NTW0"/>
<dbReference type="Pfam" id="PF01082">
    <property type="entry name" value="Cu2_monooxygen"/>
    <property type="match status" value="1"/>
</dbReference>
<dbReference type="GO" id="GO:0030667">
    <property type="term" value="C:secretory granule membrane"/>
    <property type="evidence" value="ECO:0007669"/>
    <property type="project" value="TreeGrafter"/>
</dbReference>
<dbReference type="Pfam" id="PF03712">
    <property type="entry name" value="Cu2_monoox_C"/>
    <property type="match status" value="1"/>
</dbReference>
<keyword evidence="8" id="KW-0503">Monooxygenase</keyword>
<feature type="compositionally biased region" description="Acidic residues" evidence="12">
    <location>
        <begin position="907"/>
        <end position="948"/>
    </location>
</feature>
<feature type="domain" description="DOMON" evidence="14">
    <location>
        <begin position="39"/>
        <end position="157"/>
    </location>
</feature>
<dbReference type="SUPFAM" id="SSF49742">
    <property type="entry name" value="PHM/PNGase F"/>
    <property type="match status" value="2"/>
</dbReference>
<evidence type="ECO:0000256" key="10">
    <source>
        <dbReference type="ARBA" id="ARBA00023157"/>
    </source>
</evidence>
<evidence type="ECO:0000256" key="5">
    <source>
        <dbReference type="ARBA" id="ARBA00022729"/>
    </source>
</evidence>
<dbReference type="GO" id="GO:0042421">
    <property type="term" value="P:norepinephrine biosynthetic process"/>
    <property type="evidence" value="ECO:0007669"/>
    <property type="project" value="TreeGrafter"/>
</dbReference>
<comment type="similarity">
    <text evidence="3">Belongs to the copper type II ascorbate-dependent monooxygenase family.</text>
</comment>
<evidence type="ECO:0000256" key="12">
    <source>
        <dbReference type="SAM" id="MobiDB-lite"/>
    </source>
</evidence>
<dbReference type="InterPro" id="IPR000323">
    <property type="entry name" value="Cu2_ascorb_mOase_N"/>
</dbReference>
<dbReference type="FunFam" id="2.60.120.310:FF:000004">
    <property type="entry name" value="DBH-like monooxygenase protein 1"/>
    <property type="match status" value="1"/>
</dbReference>
<reference evidence="15" key="1">
    <citation type="submission" date="2020-06" db="EMBL/GenBank/DDBJ databases">
        <authorList>
            <person name="Ji K."/>
            <person name="Li J."/>
        </authorList>
    </citation>
    <scope>NUCLEOTIDE SEQUENCE</scope>
    <source>
        <strain evidence="15">JKM2019</strain>
        <tissue evidence="15">Whole body</tissue>
    </source>
</reference>
<keyword evidence="5 13" id="KW-0732">Signal</keyword>
<keyword evidence="9" id="KW-0472">Membrane</keyword>
<dbReference type="PANTHER" id="PTHR10157">
    <property type="entry name" value="DOPAMINE BETA HYDROXYLASE RELATED"/>
    <property type="match status" value="1"/>
</dbReference>
<reference evidence="15" key="2">
    <citation type="journal article" date="2021" name="World Allergy Organ. J.">
        <title>Chromosome-level assembly of Dermatophagoides farinae genome and transcriptome reveals two novel allergens Der f 37 and Der f 39.</title>
        <authorList>
            <person name="Chen J."/>
            <person name="Cai Z."/>
            <person name="Fan D."/>
            <person name="Hu J."/>
            <person name="Hou Y."/>
            <person name="He Y."/>
            <person name="Zhang Z."/>
            <person name="Zhao Z."/>
            <person name="Gao P."/>
            <person name="Hu W."/>
            <person name="Sun J."/>
            <person name="Li J."/>
            <person name="Ji K."/>
        </authorList>
    </citation>
    <scope>NUCLEOTIDE SEQUENCE</scope>
    <source>
        <strain evidence="15">JKM2019</strain>
    </source>
</reference>
<evidence type="ECO:0000256" key="3">
    <source>
        <dbReference type="ARBA" id="ARBA00010676"/>
    </source>
</evidence>
<dbReference type="Gene3D" id="2.60.120.230">
    <property type="match status" value="1"/>
</dbReference>
<dbReference type="PANTHER" id="PTHR10157:SF23">
    <property type="entry name" value="MOXD1 HOMOLOG 1"/>
    <property type="match status" value="1"/>
</dbReference>
<evidence type="ECO:0000256" key="13">
    <source>
        <dbReference type="SAM" id="SignalP"/>
    </source>
</evidence>
<keyword evidence="11" id="KW-0325">Glycoprotein</keyword>
<evidence type="ECO:0000313" key="15">
    <source>
        <dbReference type="EMBL" id="KAH7638936.1"/>
    </source>
</evidence>
<dbReference type="PROSITE" id="PS50836">
    <property type="entry name" value="DOMON"/>
    <property type="match status" value="1"/>
</dbReference>
<feature type="signal peptide" evidence="13">
    <location>
        <begin position="1"/>
        <end position="20"/>
    </location>
</feature>
<evidence type="ECO:0000256" key="6">
    <source>
        <dbReference type="ARBA" id="ARBA00023002"/>
    </source>
</evidence>
<keyword evidence="7" id="KW-0186">Copper</keyword>
<dbReference type="Gene3D" id="2.60.40.1210">
    <property type="entry name" value="Cellobiose dehydrogenase, cytochrome domain"/>
    <property type="match status" value="1"/>
</dbReference>
<keyword evidence="6" id="KW-0560">Oxidoreductase</keyword>
<keyword evidence="10" id="KW-1015">Disulfide bond</keyword>
<protein>
    <recommendedName>
        <fullName evidence="14">DOMON domain-containing protein</fullName>
    </recommendedName>
</protein>
<dbReference type="InterPro" id="IPR014784">
    <property type="entry name" value="Cu2_ascorb_mOase-like_C"/>
</dbReference>
<dbReference type="GO" id="GO:0006589">
    <property type="term" value="P:octopamine biosynthetic process"/>
    <property type="evidence" value="ECO:0007669"/>
    <property type="project" value="TreeGrafter"/>
</dbReference>
<dbReference type="GO" id="GO:0005507">
    <property type="term" value="F:copper ion binding"/>
    <property type="evidence" value="ECO:0007669"/>
    <property type="project" value="InterPro"/>
</dbReference>
<dbReference type="Gene3D" id="2.60.120.310">
    <property type="entry name" value="Copper type II, ascorbate-dependent monooxygenase, N-terminal domain"/>
    <property type="match status" value="1"/>
</dbReference>
<dbReference type="InterPro" id="IPR045266">
    <property type="entry name" value="DOH_DOMON"/>
</dbReference>
<dbReference type="EMBL" id="SDOV01000007">
    <property type="protein sequence ID" value="KAH7638936.1"/>
    <property type="molecule type" value="Genomic_DNA"/>
</dbReference>
<evidence type="ECO:0000256" key="1">
    <source>
        <dbReference type="ARBA" id="ARBA00001973"/>
    </source>
</evidence>
<dbReference type="Proteomes" id="UP000828236">
    <property type="component" value="Unassembled WGS sequence"/>
</dbReference>
<keyword evidence="4" id="KW-0479">Metal-binding</keyword>
<dbReference type="GO" id="GO:0004500">
    <property type="term" value="F:dopamine beta-monooxygenase activity"/>
    <property type="evidence" value="ECO:0007669"/>
    <property type="project" value="InterPro"/>
</dbReference>
<comment type="caution">
    <text evidence="15">The sequence shown here is derived from an EMBL/GenBank/DDBJ whole genome shotgun (WGS) entry which is preliminary data.</text>
</comment>
<dbReference type="FunFam" id="2.60.40.1210:FF:000001">
    <property type="entry name" value="Monooxygenase, DBH-like 1, like"/>
    <property type="match status" value="1"/>
</dbReference>
<dbReference type="FunFam" id="2.60.120.230:FF:000001">
    <property type="entry name" value="Monooxygenase, DBH-like 1"/>
    <property type="match status" value="1"/>
</dbReference>
<dbReference type="GO" id="GO:0005615">
    <property type="term" value="C:extracellular space"/>
    <property type="evidence" value="ECO:0007669"/>
    <property type="project" value="TreeGrafter"/>
</dbReference>
<evidence type="ECO:0000256" key="4">
    <source>
        <dbReference type="ARBA" id="ARBA00022723"/>
    </source>
</evidence>
<dbReference type="InterPro" id="IPR005018">
    <property type="entry name" value="DOMON_domain"/>
</dbReference>
<name>A0A9D4NTW0_DERFA</name>
<dbReference type="GO" id="GO:0042420">
    <property type="term" value="P:dopamine catabolic process"/>
    <property type="evidence" value="ECO:0007669"/>
    <property type="project" value="TreeGrafter"/>
</dbReference>
<dbReference type="InterPro" id="IPR008977">
    <property type="entry name" value="PHM/PNGase_F_dom_sf"/>
</dbReference>
<evidence type="ECO:0000256" key="7">
    <source>
        <dbReference type="ARBA" id="ARBA00023008"/>
    </source>
</evidence>
<dbReference type="InterPro" id="IPR016024">
    <property type="entry name" value="ARM-type_fold"/>
</dbReference>